<dbReference type="Pfam" id="PF01882">
    <property type="entry name" value="DUF58"/>
    <property type="match status" value="1"/>
</dbReference>
<evidence type="ECO:0000313" key="2">
    <source>
        <dbReference type="EMBL" id="QOV87670.1"/>
    </source>
</evidence>
<organism evidence="2 3">
    <name type="scientific">Humisphaera borealis</name>
    <dbReference type="NCBI Taxonomy" id="2807512"/>
    <lineage>
        <taxon>Bacteria</taxon>
        <taxon>Pseudomonadati</taxon>
        <taxon>Planctomycetota</taxon>
        <taxon>Phycisphaerae</taxon>
        <taxon>Tepidisphaerales</taxon>
        <taxon>Tepidisphaeraceae</taxon>
        <taxon>Humisphaera</taxon>
    </lineage>
</organism>
<name>A0A7M2WSU6_9BACT</name>
<dbReference type="Proteomes" id="UP000593765">
    <property type="component" value="Chromosome"/>
</dbReference>
<dbReference type="PANTHER" id="PTHR33608">
    <property type="entry name" value="BLL2464 PROTEIN"/>
    <property type="match status" value="1"/>
</dbReference>
<accession>A0A7M2WSU6</accession>
<dbReference type="RefSeq" id="WP_206290580.1">
    <property type="nucleotide sequence ID" value="NZ_CP063458.1"/>
</dbReference>
<dbReference type="InterPro" id="IPR002035">
    <property type="entry name" value="VWF_A"/>
</dbReference>
<evidence type="ECO:0000313" key="3">
    <source>
        <dbReference type="Proteomes" id="UP000593765"/>
    </source>
</evidence>
<protein>
    <submittedName>
        <fullName evidence="2">DUF58 domain-containing protein</fullName>
    </submittedName>
</protein>
<feature type="domain" description="VWFA" evidence="1">
    <location>
        <begin position="82"/>
        <end position="267"/>
    </location>
</feature>
<gene>
    <name evidence="2" type="ORF">IPV69_15400</name>
</gene>
<proteinExistence type="predicted"/>
<dbReference type="KEGG" id="hbs:IPV69_15400"/>
<dbReference type="EMBL" id="CP063458">
    <property type="protein sequence ID" value="QOV87670.1"/>
    <property type="molecule type" value="Genomic_DNA"/>
</dbReference>
<keyword evidence="3" id="KW-1185">Reference proteome</keyword>
<dbReference type="InterPro" id="IPR002881">
    <property type="entry name" value="DUF58"/>
</dbReference>
<evidence type="ECO:0000259" key="1">
    <source>
        <dbReference type="SMART" id="SM00327"/>
    </source>
</evidence>
<dbReference type="PANTHER" id="PTHR33608:SF7">
    <property type="entry name" value="DUF58 DOMAIN-CONTAINING PROTEIN"/>
    <property type="match status" value="1"/>
</dbReference>
<reference evidence="2 3" key="1">
    <citation type="submission" date="2020-10" db="EMBL/GenBank/DDBJ databases">
        <title>Wide distribution of Phycisphaera-like planctomycetes from WD2101 soil group in peatlands and genome analysis of the first cultivated representative.</title>
        <authorList>
            <person name="Dedysh S.N."/>
            <person name="Beletsky A.V."/>
            <person name="Ivanova A."/>
            <person name="Kulichevskaya I.S."/>
            <person name="Suzina N.E."/>
            <person name="Philippov D.A."/>
            <person name="Rakitin A.L."/>
            <person name="Mardanov A.V."/>
            <person name="Ravin N.V."/>
        </authorList>
    </citation>
    <scope>NUCLEOTIDE SEQUENCE [LARGE SCALE GENOMIC DNA]</scope>
    <source>
        <strain evidence="2 3">M1803</strain>
    </source>
</reference>
<dbReference type="Gene3D" id="3.40.50.410">
    <property type="entry name" value="von Willebrand factor, type A domain"/>
    <property type="match status" value="1"/>
</dbReference>
<dbReference type="AlphaFoldDB" id="A0A7M2WSU6"/>
<dbReference type="InterPro" id="IPR036465">
    <property type="entry name" value="vWFA_dom_sf"/>
</dbReference>
<sequence length="307" mass="34882">MNFVSRFLDPALIEKLNHLQLSARSVVEGTISGLHRSPVKGASVEFRQHRFYSPGDELRRLDWRVLGRTDRPYIKEYDEETNLRCLLMLDASGSMSYAGKGDGPLKPREDGSTTGKFDYASRLLASLAYLMLGQTESVGIASFSSKIDHWLAPKAGIKQLSHLIDILERSTPRGPSNLGPALTEAADRLDRRALVIAVSDCFSPVVEIRKGLSRLQHDRHEAIVIQVLHQDEVHFPFKRWSRFRGMEGEKSRLCEPAIVRKVYLDNFRRHRADLEQTCRAMGAEFYSFVTERSLIESVTTLLRRRAV</sequence>
<dbReference type="SMART" id="SM00327">
    <property type="entry name" value="VWA"/>
    <property type="match status" value="1"/>
</dbReference>
<dbReference type="SUPFAM" id="SSF53300">
    <property type="entry name" value="vWA-like"/>
    <property type="match status" value="1"/>
</dbReference>